<dbReference type="InterPro" id="IPR036567">
    <property type="entry name" value="RHF-like"/>
</dbReference>
<dbReference type="SUPFAM" id="SSF69754">
    <property type="entry name" value="Ribosome binding protein Y (YfiA homologue)"/>
    <property type="match status" value="1"/>
</dbReference>
<dbReference type="EMBL" id="LJAM02000020">
    <property type="protein sequence ID" value="RAP72668.1"/>
    <property type="molecule type" value="Genomic_DNA"/>
</dbReference>
<protein>
    <submittedName>
        <fullName evidence="1">Ribosome hibernation promoting factor</fullName>
    </submittedName>
</protein>
<evidence type="ECO:0000313" key="1">
    <source>
        <dbReference type="EMBL" id="RAP72668.1"/>
    </source>
</evidence>
<dbReference type="Proteomes" id="UP000244334">
    <property type="component" value="Unassembled WGS sequence"/>
</dbReference>
<name>A0A328TQD3_9GAMM</name>
<dbReference type="Gene3D" id="3.30.160.100">
    <property type="entry name" value="Ribosome hibernation promotion factor-like"/>
    <property type="match status" value="1"/>
</dbReference>
<keyword evidence="2" id="KW-1185">Reference proteome</keyword>
<dbReference type="NCBIfam" id="TIGR00741">
    <property type="entry name" value="yfiA"/>
    <property type="match status" value="1"/>
</dbReference>
<dbReference type="AlphaFoldDB" id="A0A328TQD3"/>
<comment type="caution">
    <text evidence="1">The sequence shown here is derived from an EMBL/GenBank/DDBJ whole genome shotgun (WGS) entry which is preliminary data.</text>
</comment>
<gene>
    <name evidence="1" type="ORF">ACZ87_00517</name>
</gene>
<evidence type="ECO:0000313" key="2">
    <source>
        <dbReference type="Proteomes" id="UP000244334"/>
    </source>
</evidence>
<organism evidence="1 2">
    <name type="scientific">Candidatus Erwinia dacicola</name>
    <dbReference type="NCBI Taxonomy" id="252393"/>
    <lineage>
        <taxon>Bacteria</taxon>
        <taxon>Pseudomonadati</taxon>
        <taxon>Pseudomonadota</taxon>
        <taxon>Gammaproteobacteria</taxon>
        <taxon>Enterobacterales</taxon>
        <taxon>Erwiniaceae</taxon>
        <taxon>Erwinia</taxon>
    </lineage>
</organism>
<reference evidence="1" key="1">
    <citation type="submission" date="2018-04" db="EMBL/GenBank/DDBJ databases">
        <title>Genomes of the Obligate Erwinia dacicola and Facultative Enterobacter sp. OLF Endosymbionts of the Olive Fruit fly, Bactrocera oleae.</title>
        <authorList>
            <person name="Estes A.M."/>
            <person name="Hearn D.J."/>
            <person name="Agarwal S."/>
            <person name="Pierson E.A."/>
            <person name="Dunning-Hotopp J.C."/>
        </authorList>
    </citation>
    <scope>NUCLEOTIDE SEQUENCE [LARGE SCALE GENOMIC DNA]</scope>
    <source>
        <strain evidence="1">Oroville</strain>
    </source>
</reference>
<dbReference type="Pfam" id="PF02482">
    <property type="entry name" value="Ribosomal_S30AE"/>
    <property type="match status" value="1"/>
</dbReference>
<sequence length="47" mass="5690">MQLNITEQHVEITQPLRDFLTEKFAKLEHYFDRINQIYIVLKVAKIT</sequence>
<dbReference type="InterPro" id="IPR003489">
    <property type="entry name" value="RHF/RaiA"/>
</dbReference>
<accession>A0A328TQD3</accession>
<proteinExistence type="predicted"/>